<dbReference type="InterPro" id="IPR007253">
    <property type="entry name" value="Cell_wall-bd_2"/>
</dbReference>
<keyword evidence="1" id="KW-0175">Coiled coil</keyword>
<organism evidence="3 4">
    <name type="scientific">Asaccharospora irregularis DSM 2635</name>
    <dbReference type="NCBI Taxonomy" id="1121321"/>
    <lineage>
        <taxon>Bacteria</taxon>
        <taxon>Bacillati</taxon>
        <taxon>Bacillota</taxon>
        <taxon>Clostridia</taxon>
        <taxon>Peptostreptococcales</taxon>
        <taxon>Peptostreptococcaceae</taxon>
        <taxon>Asaccharospora</taxon>
    </lineage>
</organism>
<evidence type="ECO:0000256" key="2">
    <source>
        <dbReference type="SAM" id="SignalP"/>
    </source>
</evidence>
<dbReference type="InterPro" id="IPR051922">
    <property type="entry name" value="Bact_Sporulation_Assoc"/>
</dbReference>
<dbReference type="OrthoDB" id="1749560at2"/>
<gene>
    <name evidence="3" type="ORF">SAMN04488530_1165</name>
</gene>
<dbReference type="EMBL" id="FQWX01000016">
    <property type="protein sequence ID" value="SHH04896.1"/>
    <property type="molecule type" value="Genomic_DNA"/>
</dbReference>
<feature type="chain" id="PRO_5012544956" evidence="2">
    <location>
        <begin position="26"/>
        <end position="789"/>
    </location>
</feature>
<dbReference type="STRING" id="1121321.SAMN04488530_1165"/>
<proteinExistence type="predicted"/>
<evidence type="ECO:0000313" key="3">
    <source>
        <dbReference type="EMBL" id="SHH04896.1"/>
    </source>
</evidence>
<sequence>MLKKKNIAMVMAAATVATSVAPVFALESQSVTKEELVKEVKEKLAVKYSGKDAESVYDIIVKRGTQAEETIKTMTELEKILEMAEVKGEEVTVDIVDKGHVENSDGKIVNVVDGKSYETALAEATNGKAAAQKALEAAQTAVTEKEKALDEATKAQVAAQTALEEADEDGKAAAEKALEAAQTAVTEKEKALDEATKAQAAAETALDEFKNIVEGETVIDFIAREMSAGNKAIDKVIALDANEKEYEITKNEDGNLEYTDSDNKTIASDASEKIDNIKVILKSGVELIVNGETAQLDITKGLDKDGNDVYIDRADEETAKRVVDFKFVEVKEDAKAVDIPSRVVANMTTKVNSLTKEEFNLSTFKTEKGYTEAGKELVGLLKLASDEDKNVTTTKDGKVYQVRFHQDSKDNLKVVAVKDGGYALNIDLRVSESGKKLPSNENVRLVVKSNVQADLADFKDIIQKGEIVTTANYKTLKGDTRFETAIKISKEAYKQDGTAEGVVLVGENAVVDGLASAPLAAQKKAPILLTKKDAIPEETMKEIKRLVAKGAPIYLIGGENTISKSVEVQLAKEMNADIKRLSGDDRYDTSLKIAKELKSTSKEAFVVGGDGLADAMSVASVAAQKRTPIIVSPAEGLTRDAKAFLDDETNKIATVDVVGGKTKVSTQVLKDIVEIKNGDAQKALVADRISGTDRNDTNAKVIKEYFEKSSDLENVYVAKDGDAQLVDALAAAPLAGNGTNKGVIVLATNDLTKAQVEELKLKKNDQKVTQIGGGIASVVIQKVLKAVVK</sequence>
<feature type="coiled-coil region" evidence="1">
    <location>
        <begin position="121"/>
        <end position="212"/>
    </location>
</feature>
<dbReference type="PANTHER" id="PTHR30032:SF8">
    <property type="entry name" value="GERMINATION-SPECIFIC N-ACETYLMURAMOYL-L-ALANINE AMIDASE"/>
    <property type="match status" value="1"/>
</dbReference>
<keyword evidence="2" id="KW-0732">Signal</keyword>
<feature type="signal peptide" evidence="2">
    <location>
        <begin position="1"/>
        <end position="25"/>
    </location>
</feature>
<dbReference type="Proteomes" id="UP000243255">
    <property type="component" value="Unassembled WGS sequence"/>
</dbReference>
<dbReference type="PANTHER" id="PTHR30032">
    <property type="entry name" value="N-ACETYLMURAMOYL-L-ALANINE AMIDASE-RELATED"/>
    <property type="match status" value="1"/>
</dbReference>
<dbReference type="Gene3D" id="3.40.50.12090">
    <property type="match status" value="2"/>
</dbReference>
<dbReference type="AlphaFoldDB" id="A0A1M5PTL5"/>
<evidence type="ECO:0000256" key="1">
    <source>
        <dbReference type="SAM" id="Coils"/>
    </source>
</evidence>
<dbReference type="Pfam" id="PF04122">
    <property type="entry name" value="CW_binding_2"/>
    <property type="match status" value="3"/>
</dbReference>
<evidence type="ECO:0000313" key="4">
    <source>
        <dbReference type="Proteomes" id="UP000243255"/>
    </source>
</evidence>
<reference evidence="4" key="1">
    <citation type="submission" date="2016-11" db="EMBL/GenBank/DDBJ databases">
        <authorList>
            <person name="Varghese N."/>
            <person name="Submissions S."/>
        </authorList>
    </citation>
    <scope>NUCLEOTIDE SEQUENCE [LARGE SCALE GENOMIC DNA]</scope>
    <source>
        <strain evidence="4">DSM 2635</strain>
    </source>
</reference>
<keyword evidence="4" id="KW-1185">Reference proteome</keyword>
<name>A0A1M5PTL5_9FIRM</name>
<accession>A0A1M5PTL5</accession>
<protein>
    <submittedName>
        <fullName evidence="3">Putative cell wall binding repeat 2</fullName>
    </submittedName>
</protein>
<dbReference type="RefSeq" id="WP_073126186.1">
    <property type="nucleotide sequence ID" value="NZ_BAABCH010000097.1"/>
</dbReference>